<dbReference type="RefSeq" id="WP_066405652.1">
    <property type="nucleotide sequence ID" value="NZ_CP011390.1"/>
</dbReference>
<accession>A0A172TXQ3</accession>
<gene>
    <name evidence="1" type="ORF">SY85_14605</name>
</gene>
<evidence type="ECO:0000313" key="2">
    <source>
        <dbReference type="Proteomes" id="UP000077177"/>
    </source>
</evidence>
<protein>
    <submittedName>
        <fullName evidence="1">Uncharacterized protein</fullName>
    </submittedName>
</protein>
<keyword evidence="2" id="KW-1185">Reference proteome</keyword>
<dbReference type="KEGG" id="fla:SY85_14605"/>
<name>A0A172TXQ3_9BACT</name>
<dbReference type="OrthoDB" id="672320at2"/>
<reference evidence="1 2" key="2">
    <citation type="journal article" date="2016" name="Int. J. Syst. Evol. Microbiol.">
        <title>Flavisolibacter tropicus sp. nov., isolated from tropical soil.</title>
        <authorList>
            <person name="Lee J.J."/>
            <person name="Kang M.S."/>
            <person name="Kim G.S."/>
            <person name="Lee C.S."/>
            <person name="Lim S."/>
            <person name="Lee J."/>
            <person name="Roh S.H."/>
            <person name="Kang H."/>
            <person name="Ha J.M."/>
            <person name="Bae S."/>
            <person name="Jung H.Y."/>
            <person name="Kim M.K."/>
        </authorList>
    </citation>
    <scope>NUCLEOTIDE SEQUENCE [LARGE SCALE GENOMIC DNA]</scope>
    <source>
        <strain evidence="1 2">LCS9</strain>
    </source>
</reference>
<proteinExistence type="predicted"/>
<dbReference type="EMBL" id="CP011390">
    <property type="protein sequence ID" value="ANE51553.1"/>
    <property type="molecule type" value="Genomic_DNA"/>
</dbReference>
<reference evidence="2" key="1">
    <citation type="submission" date="2015-01" db="EMBL/GenBank/DDBJ databases">
        <title>Flavisolibacter sp./LCS9/ whole genome sequencing.</title>
        <authorList>
            <person name="Kim M.K."/>
            <person name="Srinivasan S."/>
            <person name="Lee J.-J."/>
        </authorList>
    </citation>
    <scope>NUCLEOTIDE SEQUENCE [LARGE SCALE GENOMIC DNA]</scope>
    <source>
        <strain evidence="2">LCS9</strain>
    </source>
</reference>
<dbReference type="AlphaFoldDB" id="A0A172TXQ3"/>
<sequence length="144" mass="16560">MEKKKPEVDIVNEVLEACLLAYPVSSFVISLYKQYLERGSLSKKQLQGLYGKAQNIQDFPSAKLATLEARIKKMPTRFKSDIPVNKPLYEKEESTGQLIDAVLTKYPQHKAVLFLKAKYDRNEKLTTTEQADLKRFYQLAMKAK</sequence>
<evidence type="ECO:0000313" key="1">
    <source>
        <dbReference type="EMBL" id="ANE51553.1"/>
    </source>
</evidence>
<dbReference type="Proteomes" id="UP000077177">
    <property type="component" value="Chromosome"/>
</dbReference>
<organism evidence="1 2">
    <name type="scientific">Flavisolibacter tropicus</name>
    <dbReference type="NCBI Taxonomy" id="1492898"/>
    <lineage>
        <taxon>Bacteria</taxon>
        <taxon>Pseudomonadati</taxon>
        <taxon>Bacteroidota</taxon>
        <taxon>Chitinophagia</taxon>
        <taxon>Chitinophagales</taxon>
        <taxon>Chitinophagaceae</taxon>
        <taxon>Flavisolibacter</taxon>
    </lineage>
</organism>